<sequence length="29" mass="3147">QVLAGGSSFRRLLTPLIPFSSSSVRKTLK</sequence>
<name>A0A8J2JAU4_9HEXA</name>
<dbReference type="EMBL" id="CAJVCH010017236">
    <property type="protein sequence ID" value="CAG7683078.1"/>
    <property type="molecule type" value="Genomic_DNA"/>
</dbReference>
<comment type="caution">
    <text evidence="1">The sequence shown here is derived from an EMBL/GenBank/DDBJ whole genome shotgun (WGS) entry which is preliminary data.</text>
</comment>
<proteinExistence type="predicted"/>
<evidence type="ECO:0000313" key="1">
    <source>
        <dbReference type="EMBL" id="CAG7683078.1"/>
    </source>
</evidence>
<reference evidence="1" key="1">
    <citation type="submission" date="2021-06" db="EMBL/GenBank/DDBJ databases">
        <authorList>
            <person name="Hodson N. C."/>
            <person name="Mongue J. A."/>
            <person name="Jaron S. K."/>
        </authorList>
    </citation>
    <scope>NUCLEOTIDE SEQUENCE</scope>
</reference>
<accession>A0A8J2JAU4</accession>
<dbReference type="Proteomes" id="UP000708208">
    <property type="component" value="Unassembled WGS sequence"/>
</dbReference>
<protein>
    <submittedName>
        <fullName evidence="1">Uncharacterized protein</fullName>
    </submittedName>
</protein>
<dbReference type="AlphaFoldDB" id="A0A8J2JAU4"/>
<keyword evidence="2" id="KW-1185">Reference proteome</keyword>
<evidence type="ECO:0000313" key="2">
    <source>
        <dbReference type="Proteomes" id="UP000708208"/>
    </source>
</evidence>
<gene>
    <name evidence="1" type="ORF">AFUS01_LOCUS2934</name>
</gene>
<organism evidence="1 2">
    <name type="scientific">Allacma fusca</name>
    <dbReference type="NCBI Taxonomy" id="39272"/>
    <lineage>
        <taxon>Eukaryota</taxon>
        <taxon>Metazoa</taxon>
        <taxon>Ecdysozoa</taxon>
        <taxon>Arthropoda</taxon>
        <taxon>Hexapoda</taxon>
        <taxon>Collembola</taxon>
        <taxon>Symphypleona</taxon>
        <taxon>Sminthuridae</taxon>
        <taxon>Allacma</taxon>
    </lineage>
</organism>
<feature type="non-terminal residue" evidence="1">
    <location>
        <position position="1"/>
    </location>
</feature>